<evidence type="ECO:0000256" key="3">
    <source>
        <dbReference type="ARBA" id="ARBA00022679"/>
    </source>
</evidence>
<evidence type="ECO:0000256" key="2">
    <source>
        <dbReference type="ARBA" id="ARBA00022676"/>
    </source>
</evidence>
<evidence type="ECO:0000256" key="5">
    <source>
        <dbReference type="ARBA" id="ARBA00023180"/>
    </source>
</evidence>
<dbReference type="Pfam" id="PF02485">
    <property type="entry name" value="Branch"/>
    <property type="match status" value="1"/>
</dbReference>
<feature type="compositionally biased region" description="Polar residues" evidence="6">
    <location>
        <begin position="205"/>
        <end position="217"/>
    </location>
</feature>
<evidence type="ECO:0000256" key="1">
    <source>
        <dbReference type="ARBA" id="ARBA00004606"/>
    </source>
</evidence>
<evidence type="ECO:0000256" key="6">
    <source>
        <dbReference type="SAM" id="MobiDB-lite"/>
    </source>
</evidence>
<keyword evidence="4 7" id="KW-0472">Membrane</keyword>
<dbReference type="PANTHER" id="PTHR31042:SF8">
    <property type="entry name" value="CORE-2_I-BRANCHING BETA-1,6-N-ACETYLGLUCOSAMINYLTRANSFERASE FAMILY PROTEIN"/>
    <property type="match status" value="1"/>
</dbReference>
<evidence type="ECO:0008006" key="10">
    <source>
        <dbReference type="Google" id="ProtNLM"/>
    </source>
</evidence>
<organism evidence="8 9">
    <name type="scientific">Colocasia esculenta</name>
    <name type="common">Wild taro</name>
    <name type="synonym">Arum esculentum</name>
    <dbReference type="NCBI Taxonomy" id="4460"/>
    <lineage>
        <taxon>Eukaryota</taxon>
        <taxon>Viridiplantae</taxon>
        <taxon>Streptophyta</taxon>
        <taxon>Embryophyta</taxon>
        <taxon>Tracheophyta</taxon>
        <taxon>Spermatophyta</taxon>
        <taxon>Magnoliopsida</taxon>
        <taxon>Liliopsida</taxon>
        <taxon>Araceae</taxon>
        <taxon>Aroideae</taxon>
        <taxon>Colocasieae</taxon>
        <taxon>Colocasia</taxon>
    </lineage>
</organism>
<dbReference type="PANTHER" id="PTHR31042">
    <property type="entry name" value="CORE-2/I-BRANCHING BETA-1,6-N-ACETYLGLUCOSAMINYLTRANSFERASE FAMILY PROTEIN-RELATED"/>
    <property type="match status" value="1"/>
</dbReference>
<keyword evidence="7" id="KW-1133">Transmembrane helix</keyword>
<proteinExistence type="predicted"/>
<dbReference type="EMBL" id="NMUH01000050">
    <property type="protein sequence ID" value="MQL69909.1"/>
    <property type="molecule type" value="Genomic_DNA"/>
</dbReference>
<keyword evidence="7" id="KW-0812">Transmembrane</keyword>
<dbReference type="GO" id="GO:0016020">
    <property type="term" value="C:membrane"/>
    <property type="evidence" value="ECO:0007669"/>
    <property type="project" value="UniProtKB-SubCell"/>
</dbReference>
<dbReference type="Proteomes" id="UP000652761">
    <property type="component" value="Unassembled WGS sequence"/>
</dbReference>
<evidence type="ECO:0000313" key="9">
    <source>
        <dbReference type="Proteomes" id="UP000652761"/>
    </source>
</evidence>
<sequence>MHSRVTLPEDVKDPLQKSQSRAFPLRILKFLVLFLALGVGFLLVSMSMTRYFGVESLVSATRINWQPCIEELGSLSQWIRPPSNLLHSMSDKELFWRASFIPQVKKYPFKRVPKISFMFLTKGPLPLYPLWEKFLEGHEGLYSIYVHSLPSYQADFPPPSPFYRRQVPSQINKADVSKKNTTQLYGEKNKVNTSLHLQEKAQALARQNNNSASSSEGQEGPKSSLHEEHEEQQITPGEMPEVIFIGEAQGGEGPSG</sequence>
<keyword evidence="3" id="KW-0808">Transferase</keyword>
<evidence type="ECO:0000313" key="8">
    <source>
        <dbReference type="EMBL" id="MQL69909.1"/>
    </source>
</evidence>
<name>A0A843TMZ0_COLES</name>
<comment type="caution">
    <text evidence="8">The sequence shown here is derived from an EMBL/GenBank/DDBJ whole genome shotgun (WGS) entry which is preliminary data.</text>
</comment>
<dbReference type="InterPro" id="IPR003406">
    <property type="entry name" value="Glyco_trans_14"/>
</dbReference>
<dbReference type="OrthoDB" id="191334at2759"/>
<dbReference type="InterPro" id="IPR044174">
    <property type="entry name" value="BC10-like"/>
</dbReference>
<evidence type="ECO:0000256" key="7">
    <source>
        <dbReference type="SAM" id="Phobius"/>
    </source>
</evidence>
<dbReference type="GO" id="GO:0016757">
    <property type="term" value="F:glycosyltransferase activity"/>
    <property type="evidence" value="ECO:0007669"/>
    <property type="project" value="UniProtKB-KW"/>
</dbReference>
<keyword evidence="2" id="KW-0328">Glycosyltransferase</keyword>
<dbReference type="AlphaFoldDB" id="A0A843TMZ0"/>
<comment type="subcellular location">
    <subcellularLocation>
        <location evidence="1">Membrane</location>
        <topology evidence="1">Single-pass type II membrane protein</topology>
    </subcellularLocation>
</comment>
<gene>
    <name evidence="8" type="ORF">Taro_002185</name>
</gene>
<accession>A0A843TMZ0</accession>
<keyword evidence="5" id="KW-0325">Glycoprotein</keyword>
<protein>
    <recommendedName>
        <fullName evidence="10">Core-2/I-branching beta-1,6-N-acetylglucosaminyltransferase family protein</fullName>
    </recommendedName>
</protein>
<feature type="transmembrane region" description="Helical" evidence="7">
    <location>
        <begin position="27"/>
        <end position="48"/>
    </location>
</feature>
<reference evidence="8" key="1">
    <citation type="submission" date="2017-07" db="EMBL/GenBank/DDBJ databases">
        <title>Taro Niue Genome Assembly and Annotation.</title>
        <authorList>
            <person name="Atibalentja N."/>
            <person name="Keating K."/>
            <person name="Fields C.J."/>
        </authorList>
    </citation>
    <scope>NUCLEOTIDE SEQUENCE</scope>
    <source>
        <strain evidence="8">Niue_2</strain>
        <tissue evidence="8">Leaf</tissue>
    </source>
</reference>
<evidence type="ECO:0000256" key="4">
    <source>
        <dbReference type="ARBA" id="ARBA00023136"/>
    </source>
</evidence>
<keyword evidence="9" id="KW-1185">Reference proteome</keyword>
<feature type="region of interest" description="Disordered" evidence="6">
    <location>
        <begin position="169"/>
        <end position="256"/>
    </location>
</feature>